<keyword evidence="7" id="KW-0413">Isomerase</keyword>
<dbReference type="Proteomes" id="UP000326837">
    <property type="component" value="Chromosome"/>
</dbReference>
<protein>
    <recommendedName>
        <fullName evidence="5">Glutamate-1-semialdehyde 2,1-aminomutase</fullName>
        <ecNumber evidence="4">5.4.3.8</ecNumber>
    </recommendedName>
    <alternativeName>
        <fullName evidence="9">Glutamate-1-semialdehyde aminotransferase</fullName>
    </alternativeName>
</protein>
<keyword evidence="6 10" id="KW-0663">Pyridoxal phosphate</keyword>
<evidence type="ECO:0000256" key="10">
    <source>
        <dbReference type="RuleBase" id="RU003560"/>
    </source>
</evidence>
<keyword evidence="11" id="KW-0032">Aminotransferase</keyword>
<dbReference type="FunFam" id="3.40.640.10:FF:000021">
    <property type="entry name" value="Glutamate-1-semialdehyde 2,1-aminomutase"/>
    <property type="match status" value="1"/>
</dbReference>
<evidence type="ECO:0000256" key="6">
    <source>
        <dbReference type="ARBA" id="ARBA00022898"/>
    </source>
</evidence>
<dbReference type="GO" id="GO:0042286">
    <property type="term" value="F:glutamate-1-semialdehyde 2,1-aminomutase activity"/>
    <property type="evidence" value="ECO:0007669"/>
    <property type="project" value="UniProtKB-EC"/>
</dbReference>
<sequence>MSIPSAVERSLSVFPAGCNGEFNLPPRLSKVIVRGAGCELWTSDGERMIDFSMGWGSVLPGHAHPEVVEAVREQVGRGTNFSYVTDASLQLAEEILAVSPACDQIRFAASGTEATMYCLRLARAFTGRPKILKFEGAYHGSHDVGVVSLFPSDPPEFPQSVSSSAGIEPGAGENTLVAPFNDLEKVAEILERHGHEIAGVIAEPFQRCISPLPGFLAGLKQLVHRAGALLIFDEVVTGFRLAYGGAQEYYGVIPDLVAYGKALGGGLPIGAYGGRRQIMEQVCEDQLGQSGYVWTASTLGGNPVSTAAASAALSLYRSEGVYARLHRLGAYLRRNMASVLAEQGVKAQILGDGPIAQVAFTDVTPRDYRTSRHLDARIGRKLMLELFERGVFLNPMGTKLYLSMAHTEATCDEFCERFAQALSVVTRDGATATALA</sequence>
<keyword evidence="12" id="KW-1185">Reference proteome</keyword>
<dbReference type="Pfam" id="PF00202">
    <property type="entry name" value="Aminotran_3"/>
    <property type="match status" value="1"/>
</dbReference>
<organism evidence="11 12">
    <name type="scientific">Lacipirellula parvula</name>
    <dbReference type="NCBI Taxonomy" id="2650471"/>
    <lineage>
        <taxon>Bacteria</taxon>
        <taxon>Pseudomonadati</taxon>
        <taxon>Planctomycetota</taxon>
        <taxon>Planctomycetia</taxon>
        <taxon>Pirellulales</taxon>
        <taxon>Lacipirellulaceae</taxon>
        <taxon>Lacipirellula</taxon>
    </lineage>
</organism>
<evidence type="ECO:0000256" key="4">
    <source>
        <dbReference type="ARBA" id="ARBA00012143"/>
    </source>
</evidence>
<dbReference type="GO" id="GO:0008483">
    <property type="term" value="F:transaminase activity"/>
    <property type="evidence" value="ECO:0007669"/>
    <property type="project" value="UniProtKB-KW"/>
</dbReference>
<evidence type="ECO:0000256" key="5">
    <source>
        <dbReference type="ARBA" id="ARBA00015416"/>
    </source>
</evidence>
<evidence type="ECO:0000256" key="7">
    <source>
        <dbReference type="ARBA" id="ARBA00023235"/>
    </source>
</evidence>
<dbReference type="InterPro" id="IPR049704">
    <property type="entry name" value="Aminotrans_3_PPA_site"/>
</dbReference>
<comment type="similarity">
    <text evidence="3">Belongs to the class-III pyridoxal-phosphate-dependent aminotransferase family. HemL subfamily.</text>
</comment>
<evidence type="ECO:0000256" key="9">
    <source>
        <dbReference type="ARBA" id="ARBA00031365"/>
    </source>
</evidence>
<dbReference type="SUPFAM" id="SSF53383">
    <property type="entry name" value="PLP-dependent transferases"/>
    <property type="match status" value="1"/>
</dbReference>
<dbReference type="PANTHER" id="PTHR43713">
    <property type="entry name" value="GLUTAMATE-1-SEMIALDEHYDE 2,1-AMINOMUTASE"/>
    <property type="match status" value="1"/>
</dbReference>
<dbReference type="AlphaFoldDB" id="A0A5K7XFB6"/>
<dbReference type="PROSITE" id="PS00600">
    <property type="entry name" value="AA_TRANSFER_CLASS_3"/>
    <property type="match status" value="1"/>
</dbReference>
<evidence type="ECO:0000256" key="2">
    <source>
        <dbReference type="ARBA" id="ARBA00004819"/>
    </source>
</evidence>
<evidence type="ECO:0000256" key="3">
    <source>
        <dbReference type="ARBA" id="ARBA00008981"/>
    </source>
</evidence>
<dbReference type="KEGG" id="lpav:PLANPX_2545"/>
<gene>
    <name evidence="11" type="ORF">PLANPX_2545</name>
</gene>
<comment type="cofactor">
    <cofactor evidence="1">
        <name>pyridoxal 5'-phosphate</name>
        <dbReference type="ChEBI" id="CHEBI:597326"/>
    </cofactor>
</comment>
<dbReference type="InterPro" id="IPR015422">
    <property type="entry name" value="PyrdxlP-dep_Trfase_small"/>
</dbReference>
<dbReference type="Gene3D" id="3.90.1150.10">
    <property type="entry name" value="Aspartate Aminotransferase, domain 1"/>
    <property type="match status" value="1"/>
</dbReference>
<reference evidence="12" key="1">
    <citation type="submission" date="2019-10" db="EMBL/GenBank/DDBJ databases">
        <title>Lacipirellula parvula gen. nov., sp. nov., representing a lineage of planctomycetes widespread in freshwater anoxic habitats, and description of the family Lacipirellulaceae.</title>
        <authorList>
            <person name="Dedysh S.N."/>
            <person name="Kulichevskaya I.S."/>
            <person name="Beletsky A.V."/>
            <person name="Rakitin A.L."/>
            <person name="Mardanov A.V."/>
            <person name="Ivanova A.A."/>
            <person name="Saltykova V.X."/>
            <person name="Rijpstra W.I.C."/>
            <person name="Sinninghe Damste J.S."/>
            <person name="Ravin N.V."/>
        </authorList>
    </citation>
    <scope>NUCLEOTIDE SEQUENCE [LARGE SCALE GENOMIC DNA]</scope>
    <source>
        <strain evidence="12">PX69</strain>
    </source>
</reference>
<dbReference type="InterPro" id="IPR015424">
    <property type="entry name" value="PyrdxlP-dep_Trfase"/>
</dbReference>
<name>A0A5K7XFB6_9BACT</name>
<evidence type="ECO:0000313" key="11">
    <source>
        <dbReference type="EMBL" id="BBO32933.1"/>
    </source>
</evidence>
<dbReference type="EC" id="5.4.3.8" evidence="4"/>
<evidence type="ECO:0000256" key="8">
    <source>
        <dbReference type="ARBA" id="ARBA00023244"/>
    </source>
</evidence>
<dbReference type="RefSeq" id="WP_152098811.1">
    <property type="nucleotide sequence ID" value="NZ_AP021861.1"/>
</dbReference>
<evidence type="ECO:0000256" key="1">
    <source>
        <dbReference type="ARBA" id="ARBA00001933"/>
    </source>
</evidence>
<dbReference type="GO" id="GO:0030170">
    <property type="term" value="F:pyridoxal phosphate binding"/>
    <property type="evidence" value="ECO:0007669"/>
    <property type="project" value="InterPro"/>
</dbReference>
<dbReference type="Gene3D" id="3.40.640.10">
    <property type="entry name" value="Type I PLP-dependent aspartate aminotransferase-like (Major domain)"/>
    <property type="match status" value="1"/>
</dbReference>
<evidence type="ECO:0000313" key="12">
    <source>
        <dbReference type="Proteomes" id="UP000326837"/>
    </source>
</evidence>
<comment type="pathway">
    <text evidence="2">Porphyrin-containing compound metabolism; protoporphyrin-IX biosynthesis; 5-aminolevulinate from L-glutamyl-tRNA(Glu): step 2/2.</text>
</comment>
<accession>A0A5K7XFB6</accession>
<dbReference type="EMBL" id="AP021861">
    <property type="protein sequence ID" value="BBO32933.1"/>
    <property type="molecule type" value="Genomic_DNA"/>
</dbReference>
<dbReference type="PANTHER" id="PTHR43713:SF3">
    <property type="entry name" value="GLUTAMATE-1-SEMIALDEHYDE 2,1-AMINOMUTASE 1, CHLOROPLASTIC-RELATED"/>
    <property type="match status" value="1"/>
</dbReference>
<dbReference type="InterPro" id="IPR015421">
    <property type="entry name" value="PyrdxlP-dep_Trfase_major"/>
</dbReference>
<keyword evidence="11" id="KW-0808">Transferase</keyword>
<dbReference type="InterPro" id="IPR005814">
    <property type="entry name" value="Aminotrans_3"/>
</dbReference>
<dbReference type="CDD" id="cd00610">
    <property type="entry name" value="OAT_like"/>
    <property type="match status" value="1"/>
</dbReference>
<dbReference type="GO" id="GO:0006779">
    <property type="term" value="P:porphyrin-containing compound biosynthetic process"/>
    <property type="evidence" value="ECO:0007669"/>
    <property type="project" value="UniProtKB-KW"/>
</dbReference>
<proteinExistence type="inferred from homology"/>
<keyword evidence="8" id="KW-0627">Porphyrin biosynthesis</keyword>